<dbReference type="Gene3D" id="3.40.50.2000">
    <property type="entry name" value="Glycogen Phosphorylase B"/>
    <property type="match status" value="1"/>
</dbReference>
<dbReference type="InterPro" id="IPR050194">
    <property type="entry name" value="Glycosyltransferase_grp1"/>
</dbReference>
<keyword evidence="2" id="KW-0808">Transferase</keyword>
<sequence length="401" mass="45101">MTGPTPRLLLPDQDTLNATALPIADRDGIGDHAPIRLRTGHSYHVDFTIALGQRNARFIQRALTPLNRYFSWADCVSFVPEPGFEAIHAWNAIPWLTNRPYIVTFEDFLPRTPTDRRLPWLERRLCDSLLDARCRGIIAISEYALRQFRAQHEGFPGLARLLSKAELVYPAVQPRTRRPKRHSDKLRLLFVGRDFMRKGGPVLLRAHARLRAQGVPVETTIVSSLGWSRRDYIGPPDGRYVADAVRGIAQDGVVHHRSLPPSAVYQLMDASDFLVFPTFHDTFGFVSIEAFASGTPVIGSDTCVLPEIVKPGVNGYLLPFENDDVVGKWTWIYRQNDPGYLEAYDAATGRMADALVERLIAAWEDRSGYEALSAGAIESAHGSFHPETARKRLEQMYEALR</sequence>
<accession>A0A1I5VQF3</accession>
<dbReference type="Proteomes" id="UP000199356">
    <property type="component" value="Unassembled WGS sequence"/>
</dbReference>
<gene>
    <name evidence="2" type="ORF">SAMN04488047_13417</name>
</gene>
<name>A0A1I5VQF3_9RHOB</name>
<dbReference type="CDD" id="cd03801">
    <property type="entry name" value="GT4_PimA-like"/>
    <property type="match status" value="1"/>
</dbReference>
<dbReference type="InterPro" id="IPR001296">
    <property type="entry name" value="Glyco_trans_1"/>
</dbReference>
<evidence type="ECO:0000313" key="3">
    <source>
        <dbReference type="Proteomes" id="UP000199356"/>
    </source>
</evidence>
<dbReference type="STRING" id="441119.SAMN04488047_13417"/>
<proteinExistence type="predicted"/>
<keyword evidence="3" id="KW-1185">Reference proteome</keyword>
<evidence type="ECO:0000259" key="1">
    <source>
        <dbReference type="Pfam" id="PF00534"/>
    </source>
</evidence>
<dbReference type="AlphaFoldDB" id="A0A1I5VQF3"/>
<evidence type="ECO:0000313" key="2">
    <source>
        <dbReference type="EMBL" id="SFQ09682.1"/>
    </source>
</evidence>
<dbReference type="RefSeq" id="WP_093425355.1">
    <property type="nucleotide sequence ID" value="NZ_FOXA01000034.1"/>
</dbReference>
<reference evidence="2 3" key="1">
    <citation type="submission" date="2016-10" db="EMBL/GenBank/DDBJ databases">
        <authorList>
            <person name="de Groot N.N."/>
        </authorList>
    </citation>
    <scope>NUCLEOTIDE SEQUENCE [LARGE SCALE GENOMIC DNA]</scope>
    <source>
        <strain evidence="2 3">DSM 19547</strain>
    </source>
</reference>
<organism evidence="2 3">
    <name type="scientific">Tranquillimonas alkanivorans</name>
    <dbReference type="NCBI Taxonomy" id="441119"/>
    <lineage>
        <taxon>Bacteria</taxon>
        <taxon>Pseudomonadati</taxon>
        <taxon>Pseudomonadota</taxon>
        <taxon>Alphaproteobacteria</taxon>
        <taxon>Rhodobacterales</taxon>
        <taxon>Roseobacteraceae</taxon>
        <taxon>Tranquillimonas</taxon>
    </lineage>
</organism>
<protein>
    <submittedName>
        <fullName evidence="2">Glycosyltransferase involved in cell wall bisynthesis</fullName>
    </submittedName>
</protein>
<dbReference type="PANTHER" id="PTHR45947">
    <property type="entry name" value="SULFOQUINOVOSYL TRANSFERASE SQD2"/>
    <property type="match status" value="1"/>
</dbReference>
<dbReference type="OrthoDB" id="9790710at2"/>
<dbReference type="EMBL" id="FOXA01000034">
    <property type="protein sequence ID" value="SFQ09682.1"/>
    <property type="molecule type" value="Genomic_DNA"/>
</dbReference>
<dbReference type="GO" id="GO:0016757">
    <property type="term" value="F:glycosyltransferase activity"/>
    <property type="evidence" value="ECO:0007669"/>
    <property type="project" value="InterPro"/>
</dbReference>
<feature type="domain" description="Glycosyl transferase family 1" evidence="1">
    <location>
        <begin position="178"/>
        <end position="324"/>
    </location>
</feature>
<dbReference type="SUPFAM" id="SSF53756">
    <property type="entry name" value="UDP-Glycosyltransferase/glycogen phosphorylase"/>
    <property type="match status" value="1"/>
</dbReference>
<dbReference type="PANTHER" id="PTHR45947:SF3">
    <property type="entry name" value="SULFOQUINOVOSYL TRANSFERASE SQD2"/>
    <property type="match status" value="1"/>
</dbReference>
<dbReference type="Pfam" id="PF00534">
    <property type="entry name" value="Glycos_transf_1"/>
    <property type="match status" value="1"/>
</dbReference>